<keyword evidence="3" id="KW-1185">Reference proteome</keyword>
<gene>
    <name evidence="2" type="ORF">K435DRAFT_865426</name>
</gene>
<feature type="transmembrane region" description="Helical" evidence="1">
    <location>
        <begin position="31"/>
        <end position="51"/>
    </location>
</feature>
<proteinExistence type="predicted"/>
<keyword evidence="1" id="KW-0472">Membrane</keyword>
<keyword evidence="1" id="KW-0812">Transmembrane</keyword>
<name>A0A4S8LJM4_DENBC</name>
<protein>
    <submittedName>
        <fullName evidence="2">Uncharacterized protein</fullName>
    </submittedName>
</protein>
<dbReference type="Proteomes" id="UP000297245">
    <property type="component" value="Unassembled WGS sequence"/>
</dbReference>
<dbReference type="EMBL" id="ML179373">
    <property type="protein sequence ID" value="THU89294.1"/>
    <property type="molecule type" value="Genomic_DNA"/>
</dbReference>
<reference evidence="2 3" key="1">
    <citation type="journal article" date="2019" name="Nat. Ecol. Evol.">
        <title>Megaphylogeny resolves global patterns of mushroom evolution.</title>
        <authorList>
            <person name="Varga T."/>
            <person name="Krizsan K."/>
            <person name="Foldi C."/>
            <person name="Dima B."/>
            <person name="Sanchez-Garcia M."/>
            <person name="Sanchez-Ramirez S."/>
            <person name="Szollosi G.J."/>
            <person name="Szarkandi J.G."/>
            <person name="Papp V."/>
            <person name="Albert L."/>
            <person name="Andreopoulos W."/>
            <person name="Angelini C."/>
            <person name="Antonin V."/>
            <person name="Barry K.W."/>
            <person name="Bougher N.L."/>
            <person name="Buchanan P."/>
            <person name="Buyck B."/>
            <person name="Bense V."/>
            <person name="Catcheside P."/>
            <person name="Chovatia M."/>
            <person name="Cooper J."/>
            <person name="Damon W."/>
            <person name="Desjardin D."/>
            <person name="Finy P."/>
            <person name="Geml J."/>
            <person name="Haridas S."/>
            <person name="Hughes K."/>
            <person name="Justo A."/>
            <person name="Karasinski D."/>
            <person name="Kautmanova I."/>
            <person name="Kiss B."/>
            <person name="Kocsube S."/>
            <person name="Kotiranta H."/>
            <person name="LaButti K.M."/>
            <person name="Lechner B.E."/>
            <person name="Liimatainen K."/>
            <person name="Lipzen A."/>
            <person name="Lukacs Z."/>
            <person name="Mihaltcheva S."/>
            <person name="Morgado L.N."/>
            <person name="Niskanen T."/>
            <person name="Noordeloos M.E."/>
            <person name="Ohm R.A."/>
            <person name="Ortiz-Santana B."/>
            <person name="Ovrebo C."/>
            <person name="Racz N."/>
            <person name="Riley R."/>
            <person name="Savchenko A."/>
            <person name="Shiryaev A."/>
            <person name="Soop K."/>
            <person name="Spirin V."/>
            <person name="Szebenyi C."/>
            <person name="Tomsovsky M."/>
            <person name="Tulloss R.E."/>
            <person name="Uehling J."/>
            <person name="Grigoriev I.V."/>
            <person name="Vagvolgyi C."/>
            <person name="Papp T."/>
            <person name="Martin F.M."/>
            <person name="Miettinen O."/>
            <person name="Hibbett D.S."/>
            <person name="Nagy L.G."/>
        </authorList>
    </citation>
    <scope>NUCLEOTIDE SEQUENCE [LARGE SCALE GENOMIC DNA]</scope>
    <source>
        <strain evidence="2 3">CBS 962.96</strain>
    </source>
</reference>
<evidence type="ECO:0000313" key="2">
    <source>
        <dbReference type="EMBL" id="THU89294.1"/>
    </source>
</evidence>
<sequence>MKNPDYREKSGFFRCKLMAAIGGTKRTMGRILTLSFFRSYIHLIYIFPFFLHQRSESVVLPSMPYNVGCRNDVSSLKVSLPALPTQSQSRNDDGAEMYSTHYSEVSSPTLNCANFAVIEALEEQRRSELD</sequence>
<accession>A0A4S8LJM4</accession>
<evidence type="ECO:0000256" key="1">
    <source>
        <dbReference type="SAM" id="Phobius"/>
    </source>
</evidence>
<organism evidence="2 3">
    <name type="scientific">Dendrothele bispora (strain CBS 962.96)</name>
    <dbReference type="NCBI Taxonomy" id="1314807"/>
    <lineage>
        <taxon>Eukaryota</taxon>
        <taxon>Fungi</taxon>
        <taxon>Dikarya</taxon>
        <taxon>Basidiomycota</taxon>
        <taxon>Agaricomycotina</taxon>
        <taxon>Agaricomycetes</taxon>
        <taxon>Agaricomycetidae</taxon>
        <taxon>Agaricales</taxon>
        <taxon>Agaricales incertae sedis</taxon>
        <taxon>Dendrothele</taxon>
    </lineage>
</organism>
<dbReference type="AlphaFoldDB" id="A0A4S8LJM4"/>
<evidence type="ECO:0000313" key="3">
    <source>
        <dbReference type="Proteomes" id="UP000297245"/>
    </source>
</evidence>
<keyword evidence="1" id="KW-1133">Transmembrane helix</keyword>